<dbReference type="EMBL" id="NPIC01000001">
    <property type="protein sequence ID" value="RDL40022.1"/>
    <property type="molecule type" value="Genomic_DNA"/>
</dbReference>
<name>A0A370TWW5_9HELO</name>
<dbReference type="GO" id="GO:0016788">
    <property type="term" value="F:hydrolase activity, acting on ester bonds"/>
    <property type="evidence" value="ECO:0007669"/>
    <property type="project" value="InterPro"/>
</dbReference>
<reference evidence="2 3" key="1">
    <citation type="journal article" date="2018" name="IMA Fungus">
        <title>IMA Genome-F 9: Draft genome sequence of Annulohypoxylon stygium, Aspergillus mulundensis, Berkeleyomyces basicola (syn. Thielaviopsis basicola), Ceratocystis smalleyi, two Cercospora beticola strains, Coleophoma cylindrospora, Fusarium fracticaudum, Phialophora cf. hyalina, and Morchella septimelata.</title>
        <authorList>
            <person name="Wingfield B.D."/>
            <person name="Bills G.F."/>
            <person name="Dong Y."/>
            <person name="Huang W."/>
            <person name="Nel W.J."/>
            <person name="Swalarsk-Parry B.S."/>
            <person name="Vaghefi N."/>
            <person name="Wilken P.M."/>
            <person name="An Z."/>
            <person name="de Beer Z.W."/>
            <person name="De Vos L."/>
            <person name="Chen L."/>
            <person name="Duong T.A."/>
            <person name="Gao Y."/>
            <person name="Hammerbacher A."/>
            <person name="Kikkert J.R."/>
            <person name="Li Y."/>
            <person name="Li H."/>
            <person name="Li K."/>
            <person name="Li Q."/>
            <person name="Liu X."/>
            <person name="Ma X."/>
            <person name="Naidoo K."/>
            <person name="Pethybridge S.J."/>
            <person name="Sun J."/>
            <person name="Steenkamp E.T."/>
            <person name="van der Nest M.A."/>
            <person name="van Wyk S."/>
            <person name="Wingfield M.J."/>
            <person name="Xiong C."/>
            <person name="Yue Q."/>
            <person name="Zhang X."/>
        </authorList>
    </citation>
    <scope>NUCLEOTIDE SEQUENCE [LARGE SCALE GENOMIC DNA]</scope>
    <source>
        <strain evidence="2 3">BP 5553</strain>
    </source>
</reference>
<evidence type="ECO:0000313" key="2">
    <source>
        <dbReference type="EMBL" id="RDL40022.1"/>
    </source>
</evidence>
<dbReference type="STRING" id="2656787.A0A370TWW5"/>
<protein>
    <submittedName>
        <fullName evidence="2">SGNH hydrolase</fullName>
    </submittedName>
</protein>
<dbReference type="GO" id="GO:0006629">
    <property type="term" value="P:lipid metabolic process"/>
    <property type="evidence" value="ECO:0007669"/>
    <property type="project" value="TreeGrafter"/>
</dbReference>
<dbReference type="CDD" id="cd01823">
    <property type="entry name" value="SEST_like"/>
    <property type="match status" value="1"/>
</dbReference>
<evidence type="ECO:0000313" key="3">
    <source>
        <dbReference type="Proteomes" id="UP000254866"/>
    </source>
</evidence>
<dbReference type="GeneID" id="43592850"/>
<evidence type="ECO:0000256" key="1">
    <source>
        <dbReference type="SAM" id="SignalP"/>
    </source>
</evidence>
<dbReference type="Proteomes" id="UP000254866">
    <property type="component" value="Unassembled WGS sequence"/>
</dbReference>
<keyword evidence="2" id="KW-0378">Hydrolase</keyword>
<proteinExistence type="predicted"/>
<accession>A0A370TWW5</accession>
<dbReference type="InterPro" id="IPR037460">
    <property type="entry name" value="SEST-like"/>
</dbReference>
<feature type="chain" id="PRO_5017034387" evidence="1">
    <location>
        <begin position="24"/>
        <end position="682"/>
    </location>
</feature>
<dbReference type="InterPro" id="IPR036514">
    <property type="entry name" value="SGNH_hydro_sf"/>
</dbReference>
<dbReference type="AlphaFoldDB" id="A0A370TWW5"/>
<keyword evidence="1" id="KW-0732">Signal</keyword>
<dbReference type="PANTHER" id="PTHR37981:SF1">
    <property type="entry name" value="SGNH HYDROLASE-TYPE ESTERASE DOMAIN-CONTAINING PROTEIN"/>
    <property type="match status" value="1"/>
</dbReference>
<keyword evidence="3" id="KW-1185">Reference proteome</keyword>
<dbReference type="Pfam" id="PF18647">
    <property type="entry name" value="Fungal_lectin_2"/>
    <property type="match status" value="1"/>
</dbReference>
<dbReference type="RefSeq" id="XP_031872678.1">
    <property type="nucleotide sequence ID" value="XM_032008624.1"/>
</dbReference>
<dbReference type="SUPFAM" id="SSF52266">
    <property type="entry name" value="SGNH hydrolase"/>
    <property type="match status" value="1"/>
</dbReference>
<dbReference type="OrthoDB" id="3553653at2759"/>
<comment type="caution">
    <text evidence="2">The sequence shown here is derived from an EMBL/GenBank/DDBJ whole genome shotgun (WGS) entry which is preliminary data.</text>
</comment>
<dbReference type="PANTHER" id="PTHR37981">
    <property type="entry name" value="LIPASE 2"/>
    <property type="match status" value="1"/>
</dbReference>
<gene>
    <name evidence="2" type="ORF">BP5553_00001</name>
</gene>
<sequence length="682" mass="75780">MAVLSKPLAAAFTLSMALSGAFASPLATRIEKIKQLLGRDTFEWTALGDSYSSGVGAGEYTPNSYRCLRYDHAYPVLMNSDNRLPNGDHKDLTMKFNNVVCSGSSTEDVDDYQFYDEPTSNEPSWQFGERPAFGTPDLATLQVGGNDIDFPGIVFNCILETSLPFGAGPPYRTCDEQRQISKDLIKDPKLVDNISNTIKRVVDKGRKGPIGDKFRLYVPGFPQFFDTTTSECDTVTFARTANPNPDGKEHTKMTQAIRKEFNEMSVGLNKAIADAVERNKDQNVKWIPIDDQMKGHRYCEPGVKEPDQENDKLWLWHYPYNEPDEDNDVDGPLLKAYQNVTSDVDFKTKFKTYASFENELFANIEGDSAQAKGVYDPLWRKVGDRVKVFHPQIALHEKIRDLVLDQYTDDMGGLSQPPPTTVPEKNVCHGINGDTWVMHFSTAIKNADDFCNQDSKEVTYNQGSVDELKMSVKAPNNQDKGPKGAPDCANRFKNAVIDGCDGNDPVNNPHNYKFGSTFTATDGWEYTMTPLSKQINQVSCDVSYKFLWDSFEIRGKNLPDAKLGAEGEGLKKQLDGCGKVSEYKFERTPNDVKFQWYAHGHLPIGTKTCVGDALVTAGGSGDGSCHGPGKREVEEREIGIEDWPGYGDDSKHVFGSATKRDIGIEDWPGYGDDSKHVFGSSG</sequence>
<dbReference type="Gene3D" id="3.40.50.1110">
    <property type="entry name" value="SGNH hydrolase"/>
    <property type="match status" value="1"/>
</dbReference>
<feature type="signal peptide" evidence="1">
    <location>
        <begin position="1"/>
        <end position="23"/>
    </location>
</feature>
<organism evidence="2 3">
    <name type="scientific">Venustampulla echinocandica</name>
    <dbReference type="NCBI Taxonomy" id="2656787"/>
    <lineage>
        <taxon>Eukaryota</taxon>
        <taxon>Fungi</taxon>
        <taxon>Dikarya</taxon>
        <taxon>Ascomycota</taxon>
        <taxon>Pezizomycotina</taxon>
        <taxon>Leotiomycetes</taxon>
        <taxon>Helotiales</taxon>
        <taxon>Pleuroascaceae</taxon>
        <taxon>Venustampulla</taxon>
    </lineage>
</organism>